<protein>
    <recommendedName>
        <fullName evidence="4">Methyltransferase</fullName>
    </recommendedName>
</protein>
<evidence type="ECO:0008006" key="4">
    <source>
        <dbReference type="Google" id="ProtNLM"/>
    </source>
</evidence>
<feature type="region of interest" description="Disordered" evidence="1">
    <location>
        <begin position="193"/>
        <end position="215"/>
    </location>
</feature>
<dbReference type="InterPro" id="IPR029063">
    <property type="entry name" value="SAM-dependent_MTases_sf"/>
</dbReference>
<proteinExistence type="predicted"/>
<evidence type="ECO:0000313" key="2">
    <source>
        <dbReference type="EMBL" id="KAG0254832.1"/>
    </source>
</evidence>
<evidence type="ECO:0000256" key="1">
    <source>
        <dbReference type="SAM" id="MobiDB-lite"/>
    </source>
</evidence>
<feature type="compositionally biased region" description="Low complexity" evidence="1">
    <location>
        <begin position="193"/>
        <end position="209"/>
    </location>
</feature>
<evidence type="ECO:0000313" key="3">
    <source>
        <dbReference type="Proteomes" id="UP000807716"/>
    </source>
</evidence>
<sequence length="308" mass="34522">METLAVRHPGFWKSKRVLELGAGQGIVSMSAIALGAASVTITDLESALPTIENSLRLNRFDNTILHSSSHSDNDHDHLQEHLDQTEFSTLRNITHIHLMPLDWVHHARDLAEISARLLESDDFALHRQPTTGKAPALPAPEHPPPFPIDYILASDVVWVDYLIPSLVETMAALLGISVDEDAATAPALVAPLPPTSQQQQQQESLPPSTNDQDRRHHPWPVILLAHQTRSTRGDKILFEALARFGLAKTPIRLEHEDHDNHRNSNALPAEDKKNNDDPDEPALELEHVLQDPLFRKPNIVIYKIWRTK</sequence>
<accession>A0A9P6U0V4</accession>
<dbReference type="AlphaFoldDB" id="A0A9P6U0V4"/>
<keyword evidence="3" id="KW-1185">Reference proteome</keyword>
<comment type="caution">
    <text evidence="2">The sequence shown here is derived from an EMBL/GenBank/DDBJ whole genome shotgun (WGS) entry which is preliminary data.</text>
</comment>
<dbReference type="Proteomes" id="UP000807716">
    <property type="component" value="Unassembled WGS sequence"/>
</dbReference>
<reference evidence="2" key="1">
    <citation type="journal article" date="2020" name="Fungal Divers.">
        <title>Resolving the Mortierellaceae phylogeny through synthesis of multi-gene phylogenetics and phylogenomics.</title>
        <authorList>
            <person name="Vandepol N."/>
            <person name="Liber J."/>
            <person name="Desiro A."/>
            <person name="Na H."/>
            <person name="Kennedy M."/>
            <person name="Barry K."/>
            <person name="Grigoriev I.V."/>
            <person name="Miller A.N."/>
            <person name="O'Donnell K."/>
            <person name="Stajich J.E."/>
            <person name="Bonito G."/>
        </authorList>
    </citation>
    <scope>NUCLEOTIDE SEQUENCE</scope>
    <source>
        <strain evidence="2">BC1065</strain>
    </source>
</reference>
<dbReference type="Gene3D" id="3.40.50.150">
    <property type="entry name" value="Vaccinia Virus protein VP39"/>
    <property type="match status" value="1"/>
</dbReference>
<feature type="region of interest" description="Disordered" evidence="1">
    <location>
        <begin position="255"/>
        <end position="280"/>
    </location>
</feature>
<dbReference type="SUPFAM" id="SSF53335">
    <property type="entry name" value="S-adenosyl-L-methionine-dependent methyltransferases"/>
    <property type="match status" value="1"/>
</dbReference>
<dbReference type="OrthoDB" id="407325at2759"/>
<dbReference type="EMBL" id="JAAAJB010000493">
    <property type="protein sequence ID" value="KAG0254832.1"/>
    <property type="molecule type" value="Genomic_DNA"/>
</dbReference>
<organism evidence="2 3">
    <name type="scientific">Actinomortierella ambigua</name>
    <dbReference type="NCBI Taxonomy" id="1343610"/>
    <lineage>
        <taxon>Eukaryota</taxon>
        <taxon>Fungi</taxon>
        <taxon>Fungi incertae sedis</taxon>
        <taxon>Mucoromycota</taxon>
        <taxon>Mortierellomycotina</taxon>
        <taxon>Mortierellomycetes</taxon>
        <taxon>Mortierellales</taxon>
        <taxon>Mortierellaceae</taxon>
        <taxon>Actinomortierella</taxon>
    </lineage>
</organism>
<gene>
    <name evidence="2" type="ORF">DFQ27_006599</name>
</gene>
<dbReference type="PANTHER" id="PTHR14614">
    <property type="entry name" value="HEPATOCELLULAR CARCINOMA-ASSOCIATED ANTIGEN"/>
    <property type="match status" value="1"/>
</dbReference>
<name>A0A9P6U0V4_9FUNG</name>
<dbReference type="Pfam" id="PF10294">
    <property type="entry name" value="Methyltransf_16"/>
    <property type="match status" value="1"/>
</dbReference>
<dbReference type="InterPro" id="IPR019410">
    <property type="entry name" value="Methyltransf_16"/>
</dbReference>